<organism evidence="2 3">
    <name type="scientific">Funneliformis geosporum</name>
    <dbReference type="NCBI Taxonomy" id="1117311"/>
    <lineage>
        <taxon>Eukaryota</taxon>
        <taxon>Fungi</taxon>
        <taxon>Fungi incertae sedis</taxon>
        <taxon>Mucoromycota</taxon>
        <taxon>Glomeromycotina</taxon>
        <taxon>Glomeromycetes</taxon>
        <taxon>Glomerales</taxon>
        <taxon>Glomeraceae</taxon>
        <taxon>Funneliformis</taxon>
    </lineage>
</organism>
<name>A0A9W4T1S3_9GLOM</name>
<evidence type="ECO:0000313" key="2">
    <source>
        <dbReference type="EMBL" id="CAI2189139.1"/>
    </source>
</evidence>
<evidence type="ECO:0000256" key="1">
    <source>
        <dbReference type="SAM" id="MobiDB-lite"/>
    </source>
</evidence>
<dbReference type="AlphaFoldDB" id="A0A9W4T1S3"/>
<proteinExistence type="predicted"/>
<dbReference type="OrthoDB" id="2423758at2759"/>
<dbReference type="EMBL" id="CAMKVN010005632">
    <property type="protein sequence ID" value="CAI2189139.1"/>
    <property type="molecule type" value="Genomic_DNA"/>
</dbReference>
<sequence>TATTEEEDISLEIQLQIIENFFEKNTNWLLIKFLNYRAKDDEFTYDKRKEHLLYKSVLSLLSKDYAQAQKYLSSFEAYAIAITQLDAYVPTSYQTSCHVMNEKTSEVVNIFWNSIDKKLCDSKIEHVETNYDLGIATEVTQQMETYIKSSTTRVTKRFSNSCQTNPLKHLAQVSTCYYYRRDYSESISNSSEEEDHVDDETHKRSKRKVGNDSEGLQESMEDDLYFVSEHVPCFGLDFNEVLNHHVNREILEIYNNAKQCDPIKMGVINLEDIKKNQTRPFKVISEIFKKDFRNNDINSKVKMMLREIGDISDISDAKDFLSKYIQELLSFNFDTA</sequence>
<feature type="region of interest" description="Disordered" evidence="1">
    <location>
        <begin position="188"/>
        <end position="215"/>
    </location>
</feature>
<feature type="non-terminal residue" evidence="2">
    <location>
        <position position="336"/>
    </location>
</feature>
<gene>
    <name evidence="2" type="ORF">FWILDA_LOCUS13931</name>
</gene>
<evidence type="ECO:0000313" key="3">
    <source>
        <dbReference type="Proteomes" id="UP001153678"/>
    </source>
</evidence>
<protein>
    <submittedName>
        <fullName evidence="2">12391_t:CDS:1</fullName>
    </submittedName>
</protein>
<reference evidence="2" key="1">
    <citation type="submission" date="2022-08" db="EMBL/GenBank/DDBJ databases">
        <authorList>
            <person name="Kallberg Y."/>
            <person name="Tangrot J."/>
            <person name="Rosling A."/>
        </authorList>
    </citation>
    <scope>NUCLEOTIDE SEQUENCE</scope>
    <source>
        <strain evidence="2">Wild A</strain>
    </source>
</reference>
<keyword evidence="3" id="KW-1185">Reference proteome</keyword>
<accession>A0A9W4T1S3</accession>
<comment type="caution">
    <text evidence="2">The sequence shown here is derived from an EMBL/GenBank/DDBJ whole genome shotgun (WGS) entry which is preliminary data.</text>
</comment>
<dbReference type="Proteomes" id="UP001153678">
    <property type="component" value="Unassembled WGS sequence"/>
</dbReference>